<evidence type="ECO:0000256" key="1">
    <source>
        <dbReference type="ARBA" id="ARBA00001353"/>
    </source>
</evidence>
<evidence type="ECO:0000256" key="6">
    <source>
        <dbReference type="RuleBase" id="RU362079"/>
    </source>
</evidence>
<proteinExistence type="inferred from homology"/>
<dbReference type="AlphaFoldDB" id="A0A9D7SZB6"/>
<evidence type="ECO:0000256" key="4">
    <source>
        <dbReference type="ARBA" id="ARBA00022909"/>
    </source>
</evidence>
<dbReference type="EMBL" id="JADKGY010000032">
    <property type="protein sequence ID" value="MBK9984966.1"/>
    <property type="molecule type" value="Genomic_DNA"/>
</dbReference>
<evidence type="ECO:0000313" key="8">
    <source>
        <dbReference type="EMBL" id="MBK9984966.1"/>
    </source>
</evidence>
<name>A0A9D7SZB6_9BACT</name>
<comment type="catalytic activity">
    <reaction evidence="1 6">
        <text>7,8-dihydroneopterin = 6-hydroxymethyl-7,8-dihydropterin + glycolaldehyde</text>
        <dbReference type="Rhea" id="RHEA:10540"/>
        <dbReference type="ChEBI" id="CHEBI:17001"/>
        <dbReference type="ChEBI" id="CHEBI:17071"/>
        <dbReference type="ChEBI" id="CHEBI:44841"/>
        <dbReference type="EC" id="4.1.2.25"/>
    </reaction>
</comment>
<dbReference type="NCBIfam" id="TIGR00525">
    <property type="entry name" value="folB"/>
    <property type="match status" value="1"/>
</dbReference>
<protein>
    <recommendedName>
        <fullName evidence="6">7,8-dihydroneopterin aldolase</fullName>
        <ecNumber evidence="6">4.1.2.25</ecNumber>
    </recommendedName>
</protein>
<comment type="function">
    <text evidence="6">Catalyzes the conversion of 7,8-dihydroneopterin to 6-hydroxymethyl-7,8-dihydropterin.</text>
</comment>
<dbReference type="Proteomes" id="UP000808337">
    <property type="component" value="Unassembled WGS sequence"/>
</dbReference>
<dbReference type="InterPro" id="IPR006156">
    <property type="entry name" value="Dihydroneopterin_aldolase"/>
</dbReference>
<dbReference type="EC" id="4.1.2.25" evidence="6"/>
<keyword evidence="5 6" id="KW-0456">Lyase</keyword>
<dbReference type="Pfam" id="PF02152">
    <property type="entry name" value="FolB"/>
    <property type="match status" value="1"/>
</dbReference>
<dbReference type="PANTHER" id="PTHR42844:SF1">
    <property type="entry name" value="DIHYDRONEOPTERIN ALDOLASE 1-RELATED"/>
    <property type="match status" value="1"/>
</dbReference>
<dbReference type="SUPFAM" id="SSF55620">
    <property type="entry name" value="Tetrahydrobiopterin biosynthesis enzymes-like"/>
    <property type="match status" value="1"/>
</dbReference>
<dbReference type="GO" id="GO:0004150">
    <property type="term" value="F:dihydroneopterin aldolase activity"/>
    <property type="evidence" value="ECO:0007669"/>
    <property type="project" value="UniProtKB-UniRule"/>
</dbReference>
<reference evidence="8 9" key="1">
    <citation type="submission" date="2020-10" db="EMBL/GenBank/DDBJ databases">
        <title>Connecting structure to function with the recovery of over 1000 high-quality activated sludge metagenome-assembled genomes encoding full-length rRNA genes using long-read sequencing.</title>
        <authorList>
            <person name="Singleton C.M."/>
            <person name="Petriglieri F."/>
            <person name="Kristensen J.M."/>
            <person name="Kirkegaard R.H."/>
            <person name="Michaelsen T.Y."/>
            <person name="Andersen M.H."/>
            <person name="Karst S.M."/>
            <person name="Dueholm M.S."/>
            <person name="Nielsen P.H."/>
            <person name="Albertsen M."/>
        </authorList>
    </citation>
    <scope>NUCLEOTIDE SEQUENCE [LARGE SCALE GENOMIC DNA]</scope>
    <source>
        <strain evidence="8">Ribe_18-Q3-R11-54_MAXAC.273</strain>
    </source>
</reference>
<comment type="caution">
    <text evidence="8">The sequence shown here is derived from an EMBL/GenBank/DDBJ whole genome shotgun (WGS) entry which is preliminary data.</text>
</comment>
<gene>
    <name evidence="8" type="primary">folB</name>
    <name evidence="8" type="ORF">IPP15_21815</name>
</gene>
<evidence type="ECO:0000259" key="7">
    <source>
        <dbReference type="SMART" id="SM00905"/>
    </source>
</evidence>
<sequence length="117" mass="13464">MAKIKLDGMSFYAHHGYYTHERTRGNNYMVDVTVETNIDGAALDDDLHQTINYEIIYRICSDIMEEPCKLIETVAFRIAHEIKKTFPKLKNIVVVLHKIKPELGGPVQSAQIIYKLK</sequence>
<accession>A0A9D7SZB6</accession>
<dbReference type="GO" id="GO:0046654">
    <property type="term" value="P:tetrahydrofolate biosynthetic process"/>
    <property type="evidence" value="ECO:0007669"/>
    <property type="project" value="UniProtKB-UniRule"/>
</dbReference>
<evidence type="ECO:0000256" key="5">
    <source>
        <dbReference type="ARBA" id="ARBA00023239"/>
    </source>
</evidence>
<organism evidence="8 9">
    <name type="scientific">Candidatus Opimibacter skivensis</name>
    <dbReference type="NCBI Taxonomy" id="2982028"/>
    <lineage>
        <taxon>Bacteria</taxon>
        <taxon>Pseudomonadati</taxon>
        <taxon>Bacteroidota</taxon>
        <taxon>Saprospiria</taxon>
        <taxon>Saprospirales</taxon>
        <taxon>Saprospiraceae</taxon>
        <taxon>Candidatus Opimibacter</taxon>
    </lineage>
</organism>
<keyword evidence="4 6" id="KW-0289">Folate biosynthesis</keyword>
<dbReference type="SMART" id="SM00905">
    <property type="entry name" value="FolB"/>
    <property type="match status" value="1"/>
</dbReference>
<evidence type="ECO:0000313" key="9">
    <source>
        <dbReference type="Proteomes" id="UP000808337"/>
    </source>
</evidence>
<comment type="pathway">
    <text evidence="2 6">Cofactor biosynthesis; tetrahydrofolate biosynthesis; 2-amino-4-hydroxy-6-hydroxymethyl-7,8-dihydropteridine diphosphate from 7,8-dihydroneopterin triphosphate: step 3/4.</text>
</comment>
<dbReference type="InterPro" id="IPR043133">
    <property type="entry name" value="GTP-CH-I_C/QueF"/>
</dbReference>
<feature type="domain" description="Dihydroneopterin aldolase/epimerase" evidence="7">
    <location>
        <begin position="4"/>
        <end position="114"/>
    </location>
</feature>
<dbReference type="Gene3D" id="3.30.1130.10">
    <property type="match status" value="1"/>
</dbReference>
<dbReference type="GO" id="GO:0046656">
    <property type="term" value="P:folic acid biosynthetic process"/>
    <property type="evidence" value="ECO:0007669"/>
    <property type="project" value="UniProtKB-UniRule"/>
</dbReference>
<dbReference type="NCBIfam" id="TIGR00526">
    <property type="entry name" value="folB_dom"/>
    <property type="match status" value="1"/>
</dbReference>
<evidence type="ECO:0000256" key="3">
    <source>
        <dbReference type="ARBA" id="ARBA00005708"/>
    </source>
</evidence>
<comment type="similarity">
    <text evidence="3 6">Belongs to the DHNA family.</text>
</comment>
<dbReference type="InterPro" id="IPR006157">
    <property type="entry name" value="FolB_dom"/>
</dbReference>
<evidence type="ECO:0000256" key="2">
    <source>
        <dbReference type="ARBA" id="ARBA00005013"/>
    </source>
</evidence>
<dbReference type="PANTHER" id="PTHR42844">
    <property type="entry name" value="DIHYDRONEOPTERIN ALDOLASE 1-RELATED"/>
    <property type="match status" value="1"/>
</dbReference>
<dbReference type="GO" id="GO:0005737">
    <property type="term" value="C:cytoplasm"/>
    <property type="evidence" value="ECO:0007669"/>
    <property type="project" value="TreeGrafter"/>
</dbReference>